<organism evidence="1 2">
    <name type="scientific">Stephania cephalantha</name>
    <dbReference type="NCBI Taxonomy" id="152367"/>
    <lineage>
        <taxon>Eukaryota</taxon>
        <taxon>Viridiplantae</taxon>
        <taxon>Streptophyta</taxon>
        <taxon>Embryophyta</taxon>
        <taxon>Tracheophyta</taxon>
        <taxon>Spermatophyta</taxon>
        <taxon>Magnoliopsida</taxon>
        <taxon>Ranunculales</taxon>
        <taxon>Menispermaceae</taxon>
        <taxon>Menispermoideae</taxon>
        <taxon>Cissampelideae</taxon>
        <taxon>Stephania</taxon>
    </lineage>
</organism>
<dbReference type="EMBL" id="JBBNAG010000002">
    <property type="protein sequence ID" value="KAK9157369.1"/>
    <property type="molecule type" value="Genomic_DNA"/>
</dbReference>
<evidence type="ECO:0000313" key="1">
    <source>
        <dbReference type="EMBL" id="KAK9157369.1"/>
    </source>
</evidence>
<gene>
    <name evidence="1" type="ORF">Scep_003943</name>
</gene>
<dbReference type="Proteomes" id="UP001419268">
    <property type="component" value="Unassembled WGS sequence"/>
</dbReference>
<dbReference type="AlphaFoldDB" id="A0AAP0KT22"/>
<accession>A0AAP0KT22</accession>
<name>A0AAP0KT22_9MAGN</name>
<protein>
    <submittedName>
        <fullName evidence="1">Uncharacterized protein</fullName>
    </submittedName>
</protein>
<evidence type="ECO:0000313" key="2">
    <source>
        <dbReference type="Proteomes" id="UP001419268"/>
    </source>
</evidence>
<keyword evidence="2" id="KW-1185">Reference proteome</keyword>
<comment type="caution">
    <text evidence="1">The sequence shown here is derived from an EMBL/GenBank/DDBJ whole genome shotgun (WGS) entry which is preliminary data.</text>
</comment>
<reference evidence="1 2" key="1">
    <citation type="submission" date="2024-01" db="EMBL/GenBank/DDBJ databases">
        <title>Genome assemblies of Stephania.</title>
        <authorList>
            <person name="Yang L."/>
        </authorList>
    </citation>
    <scope>NUCLEOTIDE SEQUENCE [LARGE SCALE GENOMIC DNA]</scope>
    <source>
        <strain evidence="1">JXDWG</strain>
        <tissue evidence="1">Leaf</tissue>
    </source>
</reference>
<sequence length="75" mass="9109">MKMDYDEKLNSVTKACEEWLNDVTNEHERRLNSVTRDMEEFRTSMELFQKLFSQLFGLLHEVQRMASSRILFLYE</sequence>
<proteinExistence type="predicted"/>